<accession>A0A4R3JV90</accession>
<dbReference type="Proteomes" id="UP000295135">
    <property type="component" value="Unassembled WGS sequence"/>
</dbReference>
<dbReference type="RefSeq" id="WP_126463723.1">
    <property type="nucleotide sequence ID" value="NZ_AP018721.1"/>
</dbReference>
<organism evidence="1 2">
    <name type="scientific">Sulfuritortus calidifontis</name>
    <dbReference type="NCBI Taxonomy" id="1914471"/>
    <lineage>
        <taxon>Bacteria</taxon>
        <taxon>Pseudomonadati</taxon>
        <taxon>Pseudomonadota</taxon>
        <taxon>Betaproteobacteria</taxon>
        <taxon>Nitrosomonadales</taxon>
        <taxon>Thiobacillaceae</taxon>
        <taxon>Sulfuritortus</taxon>
    </lineage>
</organism>
<evidence type="ECO:0000313" key="1">
    <source>
        <dbReference type="EMBL" id="TCS71890.1"/>
    </source>
</evidence>
<evidence type="ECO:0000313" key="2">
    <source>
        <dbReference type="Proteomes" id="UP000295135"/>
    </source>
</evidence>
<dbReference type="EMBL" id="SLZY01000007">
    <property type="protein sequence ID" value="TCS71890.1"/>
    <property type="molecule type" value="Genomic_DNA"/>
</dbReference>
<proteinExistence type="predicted"/>
<gene>
    <name evidence="1" type="ORF">EDC61_10728</name>
</gene>
<dbReference type="OrthoDB" id="8536494at2"/>
<sequence>MSRKQTGFVLPAAIFLLVVLGALAAYLTNVTRINLAMNNLELEGERAYWAAQAGAEAGIYQAAVLGLCVTQDIALAGELNRFVATVSCSQTNANEGGQPVRLFQITSVACNDPAAASPRCPNGASVSAEYVERQVGAMVEN</sequence>
<protein>
    <submittedName>
        <fullName evidence="1">MSHA biogenesis protein MshP</fullName>
    </submittedName>
</protein>
<keyword evidence="2" id="KW-1185">Reference proteome</keyword>
<reference evidence="1 2" key="1">
    <citation type="submission" date="2019-03" db="EMBL/GenBank/DDBJ databases">
        <title>Genomic Encyclopedia of Type Strains, Phase IV (KMG-IV): sequencing the most valuable type-strain genomes for metagenomic binning, comparative biology and taxonomic classification.</title>
        <authorList>
            <person name="Goeker M."/>
        </authorList>
    </citation>
    <scope>NUCLEOTIDE SEQUENCE [LARGE SCALE GENOMIC DNA]</scope>
    <source>
        <strain evidence="1 2">DSM 103923</strain>
    </source>
</reference>
<comment type="caution">
    <text evidence="1">The sequence shown here is derived from an EMBL/GenBank/DDBJ whole genome shotgun (WGS) entry which is preliminary data.</text>
</comment>
<dbReference type="AlphaFoldDB" id="A0A4R3JV90"/>
<name>A0A4R3JV90_9PROT</name>